<feature type="modified residue" description="4-aspartylphosphate" evidence="1">
    <location>
        <position position="54"/>
    </location>
</feature>
<dbReference type="SUPFAM" id="SSF52172">
    <property type="entry name" value="CheY-like"/>
    <property type="match status" value="1"/>
</dbReference>
<evidence type="ECO:0000256" key="1">
    <source>
        <dbReference type="PROSITE-ProRule" id="PRU00169"/>
    </source>
</evidence>
<protein>
    <recommendedName>
        <fullName evidence="2">Response regulatory domain-containing protein</fullName>
    </recommendedName>
</protein>
<evidence type="ECO:0000313" key="3">
    <source>
        <dbReference type="EMBL" id="PMP72754.1"/>
    </source>
</evidence>
<dbReference type="Proteomes" id="UP000242288">
    <property type="component" value="Unassembled WGS sequence"/>
</dbReference>
<evidence type="ECO:0000259" key="2">
    <source>
        <dbReference type="PROSITE" id="PS50110"/>
    </source>
</evidence>
<dbReference type="PROSITE" id="PS50110">
    <property type="entry name" value="RESPONSE_REGULATORY"/>
    <property type="match status" value="1"/>
</dbReference>
<proteinExistence type="predicted"/>
<dbReference type="EMBL" id="PNIO01000004">
    <property type="protein sequence ID" value="PMP72754.1"/>
    <property type="molecule type" value="Genomic_DNA"/>
</dbReference>
<name>A0A2J6WQU3_9BACT</name>
<accession>A0A2J6WQU3</accession>
<feature type="domain" description="Response regulatory" evidence="2">
    <location>
        <begin position="10"/>
        <end position="114"/>
    </location>
</feature>
<dbReference type="InterPro" id="IPR011006">
    <property type="entry name" value="CheY-like_superfamily"/>
</dbReference>
<dbReference type="InterPro" id="IPR001789">
    <property type="entry name" value="Sig_transdc_resp-reg_receiver"/>
</dbReference>
<reference evidence="3 4" key="1">
    <citation type="submission" date="2018-01" db="EMBL/GenBank/DDBJ databases">
        <title>Metagenomic assembled genomes from two thermal pools in the Uzon Caldera, Kamchatka, Russia.</title>
        <authorList>
            <person name="Wilkins L."/>
            <person name="Ettinger C."/>
        </authorList>
    </citation>
    <scope>NUCLEOTIDE SEQUENCE [LARGE SCALE GENOMIC DNA]</scope>
    <source>
        <strain evidence="3">ZAV-04</strain>
    </source>
</reference>
<organism evidence="3 4">
    <name type="scientific">Thermodesulfovibrio aggregans</name>
    <dbReference type="NCBI Taxonomy" id="86166"/>
    <lineage>
        <taxon>Bacteria</taxon>
        <taxon>Pseudomonadati</taxon>
        <taxon>Nitrospirota</taxon>
        <taxon>Thermodesulfovibrionia</taxon>
        <taxon>Thermodesulfovibrionales</taxon>
        <taxon>Thermodesulfovibrionaceae</taxon>
        <taxon>Thermodesulfovibrio</taxon>
    </lineage>
</organism>
<comment type="caution">
    <text evidence="3">The sequence shown here is derived from an EMBL/GenBank/DDBJ whole genome shotgun (WGS) entry which is preliminary data.</text>
</comment>
<evidence type="ECO:0000313" key="4">
    <source>
        <dbReference type="Proteomes" id="UP000242288"/>
    </source>
</evidence>
<gene>
    <name evidence="3" type="ORF">C0186_00340</name>
</gene>
<keyword evidence="1" id="KW-0597">Phosphoprotein</keyword>
<dbReference type="Gene3D" id="3.40.50.2300">
    <property type="match status" value="1"/>
</dbReference>
<dbReference type="GO" id="GO:0000160">
    <property type="term" value="P:phosphorelay signal transduction system"/>
    <property type="evidence" value="ECO:0007669"/>
    <property type="project" value="InterPro"/>
</dbReference>
<sequence length="122" mass="14552">MIFLIQCQKKVLIIENNRLVREVLMEYLRFFGYEGEIATSTVKSFLDYKFIIADYTTIKEWNLLKEIESIIFHKPVIILSTLNCPEEEIFKYNALCLTKPFYLQEFKEALRSIDEEFHKAAQ</sequence>
<dbReference type="AlphaFoldDB" id="A0A2J6WQU3"/>